<evidence type="ECO:0008006" key="4">
    <source>
        <dbReference type="Google" id="ProtNLM"/>
    </source>
</evidence>
<gene>
    <name evidence="2" type="ORF">A2954_01235</name>
</gene>
<keyword evidence="1" id="KW-0472">Membrane</keyword>
<protein>
    <recommendedName>
        <fullName evidence="4">TM2 domain-containing protein</fullName>
    </recommendedName>
</protein>
<feature type="transmembrane region" description="Helical" evidence="1">
    <location>
        <begin position="25"/>
        <end position="43"/>
    </location>
</feature>
<dbReference type="AlphaFoldDB" id="A0A1F7IGH7"/>
<dbReference type="Proteomes" id="UP000177698">
    <property type="component" value="Unassembled WGS sequence"/>
</dbReference>
<comment type="caution">
    <text evidence="2">The sequence shown here is derived from an EMBL/GenBank/DDBJ whole genome shotgun (WGS) entry which is preliminary data.</text>
</comment>
<evidence type="ECO:0000256" key="1">
    <source>
        <dbReference type="SAM" id="Phobius"/>
    </source>
</evidence>
<name>A0A1F7IGH7_9BACT</name>
<dbReference type="EMBL" id="MGAG01000002">
    <property type="protein sequence ID" value="OGK42449.1"/>
    <property type="molecule type" value="Genomic_DNA"/>
</dbReference>
<evidence type="ECO:0000313" key="3">
    <source>
        <dbReference type="Proteomes" id="UP000177698"/>
    </source>
</evidence>
<sequence>MELPTPDPPELREELKKEKPKAHRFFNRSSAILVGVGVGRFFYDRYYSGDIAFGREALSLSLTIGLLLILGPFFMEMLIREDYHMRQRFRRDK</sequence>
<evidence type="ECO:0000313" key="2">
    <source>
        <dbReference type="EMBL" id="OGK42449.1"/>
    </source>
</evidence>
<keyword evidence="1" id="KW-0812">Transmembrane</keyword>
<organism evidence="2 3">
    <name type="scientific">Candidatus Roizmanbacteria bacterium RIFCSPLOWO2_01_FULL_37_12</name>
    <dbReference type="NCBI Taxonomy" id="1802056"/>
    <lineage>
        <taxon>Bacteria</taxon>
        <taxon>Candidatus Roizmaniibacteriota</taxon>
    </lineage>
</organism>
<dbReference type="STRING" id="1802056.A2954_01235"/>
<accession>A0A1F7IGH7</accession>
<feature type="transmembrane region" description="Helical" evidence="1">
    <location>
        <begin position="58"/>
        <end position="79"/>
    </location>
</feature>
<keyword evidence="1" id="KW-1133">Transmembrane helix</keyword>
<reference evidence="2 3" key="1">
    <citation type="journal article" date="2016" name="Nat. Commun.">
        <title>Thousands of microbial genomes shed light on interconnected biogeochemical processes in an aquifer system.</title>
        <authorList>
            <person name="Anantharaman K."/>
            <person name="Brown C.T."/>
            <person name="Hug L.A."/>
            <person name="Sharon I."/>
            <person name="Castelle C.J."/>
            <person name="Probst A.J."/>
            <person name="Thomas B.C."/>
            <person name="Singh A."/>
            <person name="Wilkins M.J."/>
            <person name="Karaoz U."/>
            <person name="Brodie E.L."/>
            <person name="Williams K.H."/>
            <person name="Hubbard S.S."/>
            <person name="Banfield J.F."/>
        </authorList>
    </citation>
    <scope>NUCLEOTIDE SEQUENCE [LARGE SCALE GENOMIC DNA]</scope>
</reference>
<proteinExistence type="predicted"/>